<accession>A0A1J4JNS3</accession>
<evidence type="ECO:0000313" key="2">
    <source>
        <dbReference type="Proteomes" id="UP000179807"/>
    </source>
</evidence>
<dbReference type="VEuPathDB" id="TrichDB:TRFO_07755"/>
<proteinExistence type="predicted"/>
<dbReference type="AlphaFoldDB" id="A0A1J4JNS3"/>
<dbReference type="Proteomes" id="UP000179807">
    <property type="component" value="Unassembled WGS sequence"/>
</dbReference>
<organism evidence="1 2">
    <name type="scientific">Tritrichomonas foetus</name>
    <dbReference type="NCBI Taxonomy" id="1144522"/>
    <lineage>
        <taxon>Eukaryota</taxon>
        <taxon>Metamonada</taxon>
        <taxon>Parabasalia</taxon>
        <taxon>Tritrichomonadida</taxon>
        <taxon>Tritrichomonadidae</taxon>
        <taxon>Tritrichomonas</taxon>
    </lineage>
</organism>
<keyword evidence="2" id="KW-1185">Reference proteome</keyword>
<evidence type="ECO:0000313" key="1">
    <source>
        <dbReference type="EMBL" id="OHT00777.1"/>
    </source>
</evidence>
<dbReference type="EMBL" id="MLAK01000938">
    <property type="protein sequence ID" value="OHT00777.1"/>
    <property type="molecule type" value="Genomic_DNA"/>
</dbReference>
<name>A0A1J4JNS3_9EUKA</name>
<evidence type="ECO:0008006" key="3">
    <source>
        <dbReference type="Google" id="ProtNLM"/>
    </source>
</evidence>
<reference evidence="1" key="1">
    <citation type="submission" date="2016-10" db="EMBL/GenBank/DDBJ databases">
        <authorList>
            <person name="Benchimol M."/>
            <person name="Almeida L.G."/>
            <person name="Vasconcelos A.T."/>
            <person name="Perreira-Neves A."/>
            <person name="Rosa I.A."/>
            <person name="Tasca T."/>
            <person name="Bogo M.R."/>
            <person name="de Souza W."/>
        </authorList>
    </citation>
    <scope>NUCLEOTIDE SEQUENCE [LARGE SCALE GENOMIC DNA]</scope>
    <source>
        <strain evidence="1">K</strain>
    </source>
</reference>
<dbReference type="SUPFAM" id="SSF52058">
    <property type="entry name" value="L domain-like"/>
    <property type="match status" value="1"/>
</dbReference>
<gene>
    <name evidence="1" type="ORF">TRFO_07755</name>
</gene>
<protein>
    <recommendedName>
        <fullName evidence="3">Leucine Rich Repeat family protein</fullName>
    </recommendedName>
</protein>
<dbReference type="RefSeq" id="XP_068353913.1">
    <property type="nucleotide sequence ID" value="XM_068493874.1"/>
</dbReference>
<sequence>MKKRLNSKQAAAVVSTGCASFVSRQIRSFKEIEFPPIALSLDLTENRIPDFTGFEPKITLETLIVDRNPICSFHGFPSQQMIIHFSAKNTPISELPNFRQLALLAIGSQLETINGVPVSQSELSAISGRAFTEYFFRKVVTKITAAQQDQITRQLSEAVRHGYIADKFPRQLSSIAEAVQSQESDPVTVRAMRLMYILHKDEVAIKELMRWIFCPILANQTVKKSQVVDERLTKQQALINFMTDQLEEFKRNREYKLKQFDTQSEVNLPEQPQIIVSDETRELYEQMVRETAQILIENSEKFELEEEKAKKKNYQGLRAAVIRLLKVGSELSDRELVNLLREHSEEMD</sequence>
<dbReference type="OrthoDB" id="10546873at2759"/>
<dbReference type="GeneID" id="94828578"/>
<comment type="caution">
    <text evidence="1">The sequence shown here is derived from an EMBL/GenBank/DDBJ whole genome shotgun (WGS) entry which is preliminary data.</text>
</comment>